<dbReference type="RefSeq" id="WP_253531812.1">
    <property type="nucleotide sequence ID" value="NZ_JAMZEL010000012.1"/>
</dbReference>
<accession>A0ABT1FUE7</accession>
<keyword evidence="1" id="KW-0812">Transmembrane</keyword>
<evidence type="ECO:0000313" key="2">
    <source>
        <dbReference type="EMBL" id="MCP1385392.1"/>
    </source>
</evidence>
<keyword evidence="1" id="KW-0472">Membrane</keyword>
<organism evidence="2 3">
    <name type="scientific">Runella salmonicolor</name>
    <dbReference type="NCBI Taxonomy" id="2950278"/>
    <lineage>
        <taxon>Bacteria</taxon>
        <taxon>Pseudomonadati</taxon>
        <taxon>Bacteroidota</taxon>
        <taxon>Cytophagia</taxon>
        <taxon>Cytophagales</taxon>
        <taxon>Spirosomataceae</taxon>
        <taxon>Runella</taxon>
    </lineage>
</organism>
<keyword evidence="1" id="KW-1133">Transmembrane helix</keyword>
<evidence type="ECO:0000256" key="1">
    <source>
        <dbReference type="SAM" id="Phobius"/>
    </source>
</evidence>
<sequence length="103" mass="11241">MKALLKNLVPVLLMTIGMTINGYSASSGSGRTSTSTMTPAQAEAMMKRLEEIKAMEPDNLTRSERKAVRKEVKEIKKAMANYNGVYLSVGAIIVIVLLLILIL</sequence>
<reference evidence="2 3" key="1">
    <citation type="submission" date="2022-06" db="EMBL/GenBank/DDBJ databases">
        <title>Runella sp. S5 genome sequencing.</title>
        <authorList>
            <person name="Park S."/>
        </authorList>
    </citation>
    <scope>NUCLEOTIDE SEQUENCE [LARGE SCALE GENOMIC DNA]</scope>
    <source>
        <strain evidence="2 3">S5</strain>
    </source>
</reference>
<proteinExistence type="predicted"/>
<evidence type="ECO:0000313" key="3">
    <source>
        <dbReference type="Proteomes" id="UP001204772"/>
    </source>
</evidence>
<protein>
    <recommendedName>
        <fullName evidence="4">Seryl-tRNA synthetase</fullName>
    </recommendedName>
</protein>
<dbReference type="Proteomes" id="UP001204772">
    <property type="component" value="Unassembled WGS sequence"/>
</dbReference>
<name>A0ABT1FUE7_9BACT</name>
<dbReference type="EMBL" id="JAMZEL010000012">
    <property type="protein sequence ID" value="MCP1385392.1"/>
    <property type="molecule type" value="Genomic_DNA"/>
</dbReference>
<comment type="caution">
    <text evidence="2">The sequence shown here is derived from an EMBL/GenBank/DDBJ whole genome shotgun (WGS) entry which is preliminary data.</text>
</comment>
<feature type="transmembrane region" description="Helical" evidence="1">
    <location>
        <begin position="83"/>
        <end position="102"/>
    </location>
</feature>
<gene>
    <name evidence="2" type="ORF">NCI00_23340</name>
</gene>
<keyword evidence="3" id="KW-1185">Reference proteome</keyword>
<evidence type="ECO:0008006" key="4">
    <source>
        <dbReference type="Google" id="ProtNLM"/>
    </source>
</evidence>